<dbReference type="PROSITE" id="PS01239">
    <property type="entry name" value="DYNEIN_LIGHT_1"/>
    <property type="match status" value="1"/>
</dbReference>
<dbReference type="RefSeq" id="XP_003645964.1">
    <property type="nucleotide sequence ID" value="XM_003645916.1"/>
</dbReference>
<evidence type="ECO:0000256" key="7">
    <source>
        <dbReference type="ARBA" id="ARBA00022816"/>
    </source>
</evidence>
<keyword evidence="13 15" id="KW-0206">Cytoskeleton</keyword>
<name>G8JSZ4_ERECY</name>
<dbReference type="GO" id="GO:0015031">
    <property type="term" value="P:protein transport"/>
    <property type="evidence" value="ECO:0007669"/>
    <property type="project" value="UniProtKB-KW"/>
</dbReference>
<keyword evidence="8" id="KW-0653">Protein transport</keyword>
<dbReference type="GO" id="GO:0051028">
    <property type="term" value="P:mRNA transport"/>
    <property type="evidence" value="ECO:0007669"/>
    <property type="project" value="UniProtKB-KW"/>
</dbReference>
<evidence type="ECO:0000256" key="12">
    <source>
        <dbReference type="ARBA" id="ARBA00023175"/>
    </source>
</evidence>
<evidence type="ECO:0000256" key="2">
    <source>
        <dbReference type="ARBA" id="ARBA00004567"/>
    </source>
</evidence>
<evidence type="ECO:0000313" key="16">
    <source>
        <dbReference type="EMBL" id="AET39147.1"/>
    </source>
</evidence>
<dbReference type="GeneID" id="11469258"/>
<dbReference type="GO" id="GO:0045505">
    <property type="term" value="F:dynein intermediate chain binding"/>
    <property type="evidence" value="ECO:0007669"/>
    <property type="project" value="TreeGrafter"/>
</dbReference>
<dbReference type="OMA" id="THEKGHF"/>
<keyword evidence="17" id="KW-1185">Reference proteome</keyword>
<dbReference type="GO" id="GO:0051292">
    <property type="term" value="P:nuclear pore complex assembly"/>
    <property type="evidence" value="ECO:0007669"/>
    <property type="project" value="EnsemblFungi"/>
</dbReference>
<evidence type="ECO:0000256" key="14">
    <source>
        <dbReference type="ARBA" id="ARBA00023242"/>
    </source>
</evidence>
<dbReference type="GO" id="GO:0005868">
    <property type="term" value="C:cytoplasmic dynein complex"/>
    <property type="evidence" value="ECO:0007669"/>
    <property type="project" value="EnsemblFungi"/>
</dbReference>
<dbReference type="GO" id="GO:0030473">
    <property type="term" value="P:nuclear migration along microtubule"/>
    <property type="evidence" value="ECO:0007669"/>
    <property type="project" value="EnsemblFungi"/>
</dbReference>
<gene>
    <name evidence="16" type="ordered locus">Ecym_4067</name>
</gene>
<dbReference type="GO" id="GO:0005881">
    <property type="term" value="C:cytoplasmic microtubule"/>
    <property type="evidence" value="ECO:0007669"/>
    <property type="project" value="EnsemblFungi"/>
</dbReference>
<dbReference type="EMBL" id="CP002500">
    <property type="protein sequence ID" value="AET39147.1"/>
    <property type="molecule type" value="Genomic_DNA"/>
</dbReference>
<evidence type="ECO:0000256" key="10">
    <source>
        <dbReference type="ARBA" id="ARBA00023017"/>
    </source>
</evidence>
<comment type="subunit">
    <text evidence="15">Cytoplasmic dynein consists of two catalytic heavy chains (HCs) and a number of non-catalytic subunits which present intermediate chains (ICs), light intermediate chains (LICs) and light chains (LCs).</text>
</comment>
<evidence type="ECO:0000256" key="4">
    <source>
        <dbReference type="ARBA" id="ARBA00022448"/>
    </source>
</evidence>
<evidence type="ECO:0000256" key="3">
    <source>
        <dbReference type="ARBA" id="ARBA00010156"/>
    </source>
</evidence>
<dbReference type="AlphaFoldDB" id="G8JSZ4"/>
<dbReference type="Pfam" id="PF01221">
    <property type="entry name" value="Dynein_light"/>
    <property type="match status" value="1"/>
</dbReference>
<dbReference type="eggNOG" id="KOG3430">
    <property type="taxonomic scope" value="Eukaryota"/>
</dbReference>
<sequence length="87" mass="10028">MSKPVLKASDIPDELRNEIFEISVQAVDQFQLEREIAAYIKKDLDVKHGQTWHVIVGKNFGSYVTHEKGHFLYFYIGPLAFLVFKTA</sequence>
<dbReference type="CDD" id="cd21452">
    <property type="entry name" value="DLC-like_DYNLL1_DYNLL2"/>
    <property type="match status" value="1"/>
</dbReference>
<evidence type="ECO:0000256" key="8">
    <source>
        <dbReference type="ARBA" id="ARBA00022927"/>
    </source>
</evidence>
<comment type="function">
    <text evidence="15">Acts as one of several non-catalytic accessory components of the cytoplasmic dynein complex that are thought to be involved in linking dynein to cargos and to adapter proteins that regulate dynein function. Cytoplasmic dynein acts as a motor for the intracellular retrograde motility of vesicles and organelles along microtubules. May play a role in changing or maintaining the spatial distribution of cytoskeletal structures.</text>
</comment>
<evidence type="ECO:0000256" key="11">
    <source>
        <dbReference type="ARBA" id="ARBA00023132"/>
    </source>
</evidence>
<dbReference type="GO" id="GO:0008574">
    <property type="term" value="F:plus-end-directed microtubule motor activity"/>
    <property type="evidence" value="ECO:0007669"/>
    <property type="project" value="EnsemblFungi"/>
</dbReference>
<keyword evidence="5 15" id="KW-0963">Cytoplasm</keyword>
<dbReference type="InParanoid" id="G8JSZ4"/>
<dbReference type="InterPro" id="IPR019763">
    <property type="entry name" value="Dynein_light_1/2_CS"/>
</dbReference>
<dbReference type="Proteomes" id="UP000006790">
    <property type="component" value="Chromosome 4"/>
</dbReference>
<dbReference type="FunFam" id="3.30.740.10:FF:000005">
    <property type="entry name" value="Dynein light chain"/>
    <property type="match status" value="1"/>
</dbReference>
<dbReference type="PANTHER" id="PTHR11886:SF35">
    <property type="entry name" value="DYNEIN LIGHT CHAIN"/>
    <property type="match status" value="1"/>
</dbReference>
<comment type="subcellular location">
    <subcellularLocation>
        <location evidence="1 15">Cytoplasm</location>
        <location evidence="1 15">Cytoskeleton</location>
    </subcellularLocation>
    <subcellularLocation>
        <location evidence="2">Nucleus</location>
        <location evidence="2">Nuclear pore complex</location>
    </subcellularLocation>
</comment>
<keyword evidence="7" id="KW-0509">mRNA transport</keyword>
<evidence type="ECO:0000256" key="6">
    <source>
        <dbReference type="ARBA" id="ARBA00022701"/>
    </source>
</evidence>
<dbReference type="OrthoDB" id="10033309at2759"/>
<comment type="similarity">
    <text evidence="3 15">Belongs to the dynein light chain family.</text>
</comment>
<dbReference type="GO" id="GO:0005643">
    <property type="term" value="C:nuclear pore"/>
    <property type="evidence" value="ECO:0007669"/>
    <property type="project" value="UniProtKB-SubCell"/>
</dbReference>
<keyword evidence="4 15" id="KW-0813">Transport</keyword>
<dbReference type="FunCoup" id="G8JSZ4">
    <property type="interactions" value="665"/>
</dbReference>
<dbReference type="PANTHER" id="PTHR11886">
    <property type="entry name" value="DYNEIN LIGHT CHAIN"/>
    <property type="match status" value="1"/>
</dbReference>
<proteinExistence type="inferred from homology"/>
<keyword evidence="11" id="KW-0906">Nuclear pore complex</keyword>
<accession>G8JSZ4</accession>
<dbReference type="GO" id="GO:1990429">
    <property type="term" value="C:peroxisomal importomer complex"/>
    <property type="evidence" value="ECO:0007669"/>
    <property type="project" value="EnsemblFungi"/>
</dbReference>
<dbReference type="InterPro" id="IPR001372">
    <property type="entry name" value="Dynein_light_chain_typ-1/2"/>
</dbReference>
<evidence type="ECO:0000313" key="17">
    <source>
        <dbReference type="Proteomes" id="UP000006790"/>
    </source>
</evidence>
<dbReference type="HOGENOM" id="CLU_070944_4_0_1"/>
<dbReference type="InterPro" id="IPR037177">
    <property type="entry name" value="DLC_sf"/>
</dbReference>
<dbReference type="STRING" id="931890.G8JSZ4"/>
<keyword evidence="9" id="KW-0811">Translocation</keyword>
<evidence type="ECO:0000256" key="1">
    <source>
        <dbReference type="ARBA" id="ARBA00004245"/>
    </source>
</evidence>
<keyword evidence="6 15" id="KW-0493">Microtubule</keyword>
<keyword evidence="14" id="KW-0539">Nucleus</keyword>
<protein>
    <recommendedName>
        <fullName evidence="15">Dynein light chain</fullName>
    </recommendedName>
</protein>
<dbReference type="KEGG" id="erc:Ecym_4067"/>
<organism evidence="16 17">
    <name type="scientific">Eremothecium cymbalariae (strain CBS 270.75 / DBVPG 7215 / KCTC 17166 / NRRL Y-17582)</name>
    <name type="common">Yeast</name>
    <dbReference type="NCBI Taxonomy" id="931890"/>
    <lineage>
        <taxon>Eukaryota</taxon>
        <taxon>Fungi</taxon>
        <taxon>Dikarya</taxon>
        <taxon>Ascomycota</taxon>
        <taxon>Saccharomycotina</taxon>
        <taxon>Saccharomycetes</taxon>
        <taxon>Saccharomycetales</taxon>
        <taxon>Saccharomycetaceae</taxon>
        <taxon>Eremothecium</taxon>
    </lineage>
</organism>
<reference evidence="17" key="1">
    <citation type="journal article" date="2012" name="G3 (Bethesda)">
        <title>Pichia sorbitophila, an interspecies yeast hybrid reveals early steps of genome resolution following polyploidization.</title>
        <authorList>
            <person name="Leh Louis V."/>
            <person name="Despons L."/>
            <person name="Friedrich A."/>
            <person name="Martin T."/>
            <person name="Durrens P."/>
            <person name="Casaregola S."/>
            <person name="Neuveglise C."/>
            <person name="Fairhead C."/>
            <person name="Marck C."/>
            <person name="Cruz J.A."/>
            <person name="Straub M.L."/>
            <person name="Kugler V."/>
            <person name="Sacerdot C."/>
            <person name="Uzunov Z."/>
            <person name="Thierry A."/>
            <person name="Weiss S."/>
            <person name="Bleykasten C."/>
            <person name="De Montigny J."/>
            <person name="Jacques N."/>
            <person name="Jung P."/>
            <person name="Lemaire M."/>
            <person name="Mallet S."/>
            <person name="Morel G."/>
            <person name="Richard G.F."/>
            <person name="Sarkar A."/>
            <person name="Savel G."/>
            <person name="Schacherer J."/>
            <person name="Seret M.L."/>
            <person name="Talla E."/>
            <person name="Samson G."/>
            <person name="Jubin C."/>
            <person name="Poulain J."/>
            <person name="Vacherie B."/>
            <person name="Barbe V."/>
            <person name="Pelletier E."/>
            <person name="Sherman D.J."/>
            <person name="Westhof E."/>
            <person name="Weissenbach J."/>
            <person name="Baret P.V."/>
            <person name="Wincker P."/>
            <person name="Gaillardin C."/>
            <person name="Dujon B."/>
            <person name="Souciet J.L."/>
        </authorList>
    </citation>
    <scope>NUCLEOTIDE SEQUENCE [LARGE SCALE GENOMIC DNA]</scope>
    <source>
        <strain evidence="17">CBS 270.75 / DBVPG 7215 / KCTC 17166 / NRRL Y-17582</strain>
    </source>
</reference>
<keyword evidence="12 15" id="KW-0505">Motor protein</keyword>
<dbReference type="SUPFAM" id="SSF54648">
    <property type="entry name" value="DLC"/>
    <property type="match status" value="1"/>
</dbReference>
<dbReference type="SMART" id="SM01375">
    <property type="entry name" value="Dynein_light"/>
    <property type="match status" value="1"/>
</dbReference>
<dbReference type="Gene3D" id="3.30.740.10">
    <property type="entry name" value="Protein Inhibitor Of Neuronal Nitric Oxide Synthase"/>
    <property type="match status" value="1"/>
</dbReference>
<dbReference type="GO" id="GO:0040001">
    <property type="term" value="P:establishment of mitotic spindle localization"/>
    <property type="evidence" value="ECO:0007669"/>
    <property type="project" value="EnsemblFungi"/>
</dbReference>
<evidence type="ECO:0000256" key="9">
    <source>
        <dbReference type="ARBA" id="ARBA00023010"/>
    </source>
</evidence>
<evidence type="ECO:0000256" key="5">
    <source>
        <dbReference type="ARBA" id="ARBA00022490"/>
    </source>
</evidence>
<keyword evidence="10 15" id="KW-0243">Dynein</keyword>
<evidence type="ECO:0000256" key="15">
    <source>
        <dbReference type="RuleBase" id="RU365010"/>
    </source>
</evidence>
<evidence type="ECO:0000256" key="13">
    <source>
        <dbReference type="ARBA" id="ARBA00023212"/>
    </source>
</evidence>